<comment type="similarity">
    <text evidence="2">Belongs to the polysaccharide synthase family.</text>
</comment>
<protein>
    <submittedName>
        <fullName evidence="8">Polysaccharide biosynthesis protein</fullName>
    </submittedName>
</protein>
<gene>
    <name evidence="8" type="ORF">LHGZ1_1267</name>
</gene>
<reference evidence="9" key="1">
    <citation type="submission" date="2017-06" db="EMBL/GenBank/DDBJ databases">
        <title>Whole genome sequence of Laribacter hongkongensis LHGZ1.</title>
        <authorList>
            <person name="Chen D."/>
            <person name="Wu H."/>
            <person name="Chen J."/>
        </authorList>
    </citation>
    <scope>NUCLEOTIDE SEQUENCE [LARGE SCALE GENOMIC DNA]</scope>
    <source>
        <strain evidence="9">LHGZ1</strain>
    </source>
</reference>
<dbReference type="Pfam" id="PF13440">
    <property type="entry name" value="Polysacc_synt_3"/>
    <property type="match status" value="1"/>
</dbReference>
<feature type="transmembrane region" description="Helical" evidence="7">
    <location>
        <begin position="398"/>
        <end position="429"/>
    </location>
</feature>
<feature type="transmembrane region" description="Helical" evidence="7">
    <location>
        <begin position="181"/>
        <end position="199"/>
    </location>
</feature>
<dbReference type="GO" id="GO:0005886">
    <property type="term" value="C:plasma membrane"/>
    <property type="evidence" value="ECO:0007669"/>
    <property type="project" value="UniProtKB-SubCell"/>
</dbReference>
<organism evidence="8 9">
    <name type="scientific">Laribacter hongkongensis</name>
    <dbReference type="NCBI Taxonomy" id="168471"/>
    <lineage>
        <taxon>Bacteria</taxon>
        <taxon>Pseudomonadati</taxon>
        <taxon>Pseudomonadota</taxon>
        <taxon>Betaproteobacteria</taxon>
        <taxon>Neisseriales</taxon>
        <taxon>Aquaspirillaceae</taxon>
        <taxon>Laribacter</taxon>
    </lineage>
</organism>
<dbReference type="PANTHER" id="PTHR30250">
    <property type="entry name" value="PST FAMILY PREDICTED COLANIC ACID TRANSPORTER"/>
    <property type="match status" value="1"/>
</dbReference>
<evidence type="ECO:0000256" key="5">
    <source>
        <dbReference type="ARBA" id="ARBA00022989"/>
    </source>
</evidence>
<feature type="transmembrane region" description="Helical" evidence="7">
    <location>
        <begin position="449"/>
        <end position="472"/>
    </location>
</feature>
<evidence type="ECO:0000313" key="8">
    <source>
        <dbReference type="EMBL" id="ASJ24098.1"/>
    </source>
</evidence>
<feature type="transmembrane region" description="Helical" evidence="7">
    <location>
        <begin position="327"/>
        <end position="346"/>
    </location>
</feature>
<feature type="transmembrane region" description="Helical" evidence="7">
    <location>
        <begin position="358"/>
        <end position="377"/>
    </location>
</feature>
<dbReference type="PANTHER" id="PTHR30250:SF10">
    <property type="entry name" value="LIPOPOLYSACCHARIDE BIOSYNTHESIS PROTEIN WZXC"/>
    <property type="match status" value="1"/>
</dbReference>
<dbReference type="Proteomes" id="UP000197424">
    <property type="component" value="Chromosome"/>
</dbReference>
<keyword evidence="3" id="KW-1003">Cell membrane</keyword>
<name>A0A248LH61_9NEIS</name>
<evidence type="ECO:0000256" key="1">
    <source>
        <dbReference type="ARBA" id="ARBA00004651"/>
    </source>
</evidence>
<comment type="subcellular location">
    <subcellularLocation>
        <location evidence="1">Cell membrane</location>
        <topology evidence="1">Multi-pass membrane protein</topology>
    </subcellularLocation>
</comment>
<accession>A0A248LH61</accession>
<feature type="transmembrane region" description="Helical" evidence="7">
    <location>
        <begin position="245"/>
        <end position="262"/>
    </location>
</feature>
<keyword evidence="4 7" id="KW-0812">Transmembrane</keyword>
<keyword evidence="6 7" id="KW-0472">Membrane</keyword>
<feature type="transmembrane region" description="Helical" evidence="7">
    <location>
        <begin position="108"/>
        <end position="129"/>
    </location>
</feature>
<keyword evidence="5 7" id="KW-1133">Transmembrane helix</keyword>
<dbReference type="InterPro" id="IPR050833">
    <property type="entry name" value="Poly_Biosynth_Transport"/>
</dbReference>
<proteinExistence type="inferred from homology"/>
<evidence type="ECO:0000256" key="6">
    <source>
        <dbReference type="ARBA" id="ARBA00023136"/>
    </source>
</evidence>
<evidence type="ECO:0000313" key="9">
    <source>
        <dbReference type="Proteomes" id="UP000197424"/>
    </source>
</evidence>
<feature type="transmembrane region" description="Helical" evidence="7">
    <location>
        <begin position="274"/>
        <end position="296"/>
    </location>
</feature>
<evidence type="ECO:0000256" key="4">
    <source>
        <dbReference type="ARBA" id="ARBA00022692"/>
    </source>
</evidence>
<feature type="transmembrane region" description="Helical" evidence="7">
    <location>
        <begin position="62"/>
        <end position="88"/>
    </location>
</feature>
<evidence type="ECO:0000256" key="7">
    <source>
        <dbReference type="SAM" id="Phobius"/>
    </source>
</evidence>
<feature type="transmembrane region" description="Helical" evidence="7">
    <location>
        <begin position="205"/>
        <end position="225"/>
    </location>
</feature>
<dbReference type="EMBL" id="CP022115">
    <property type="protein sequence ID" value="ASJ24098.1"/>
    <property type="molecule type" value="Genomic_DNA"/>
</dbReference>
<dbReference type="AlphaFoldDB" id="A0A248LH61"/>
<sequence length="473" mass="50717">MARHTGRYAQSLPAMVSLTTGAPSLKVRMLKAATWLVGGNISSQLLRLASSMILTRLLVPEAFGLVAAINTLYFALVMFSDLGVWQSVVKSDRGTDMHFLGTAWSVQLLRGLLLAAIVLALALALHVAARAGVFADGTVYADPRLPPMMTLFALCALLQGMESMSLASAQRELLGGHLARLEISTQLGAMLVTLLLAWWTRSVWALVTGTVVGAMLRTLLSHCWLPGIRVRPCWDKTCVDEIIGFGKWIFLSSIIGFLAANGEKLILGGSLGTASFGVFSIASTLLAAVVGVYASLNGHVIFSSLSHALRSADPVEVKRVYVRVQQLVDLLLGGLAGGLLMAGHWPVRLLYDPRYHDAGWMLQWLGLGLLAMRHQVVEQLMFAHGKPAWVSANNALRAVSLAVCIPAGLAAGGEAGAIAGVVVSQFAGWPMSLWYKRQQGILTWPSERWWLPALGAGALAGWLVDTLLLRVLG</sequence>
<evidence type="ECO:0000256" key="2">
    <source>
        <dbReference type="ARBA" id="ARBA00007430"/>
    </source>
</evidence>
<dbReference type="RefSeq" id="WP_161493490.1">
    <property type="nucleotide sequence ID" value="NZ_CP022115.1"/>
</dbReference>
<evidence type="ECO:0000256" key="3">
    <source>
        <dbReference type="ARBA" id="ARBA00022475"/>
    </source>
</evidence>